<dbReference type="InterPro" id="IPR050951">
    <property type="entry name" value="Retrovirus_Pol_polyprotein"/>
</dbReference>
<dbReference type="PANTHER" id="PTHR37984">
    <property type="entry name" value="PROTEIN CBG26694"/>
    <property type="match status" value="1"/>
</dbReference>
<dbReference type="SUPFAM" id="SSF53098">
    <property type="entry name" value="Ribonuclease H-like"/>
    <property type="match status" value="1"/>
</dbReference>
<dbReference type="AlphaFoldDB" id="A0AAV3QZU8"/>
<dbReference type="InterPro" id="IPR012337">
    <property type="entry name" value="RNaseH-like_sf"/>
</dbReference>
<feature type="domain" description="Integrase catalytic" evidence="1">
    <location>
        <begin position="18"/>
        <end position="154"/>
    </location>
</feature>
<dbReference type="InterPro" id="IPR041588">
    <property type="entry name" value="Integrase_H2C2"/>
</dbReference>
<evidence type="ECO:0000259" key="1">
    <source>
        <dbReference type="PROSITE" id="PS50994"/>
    </source>
</evidence>
<keyword evidence="3" id="KW-1185">Reference proteome</keyword>
<dbReference type="InterPro" id="IPR036397">
    <property type="entry name" value="RNaseH_sf"/>
</dbReference>
<proteinExistence type="predicted"/>
<gene>
    <name evidence="2" type="ORF">LIER_23219</name>
</gene>
<organism evidence="2 3">
    <name type="scientific">Lithospermum erythrorhizon</name>
    <name type="common">Purple gromwell</name>
    <name type="synonym">Lithospermum officinale var. erythrorhizon</name>
    <dbReference type="NCBI Taxonomy" id="34254"/>
    <lineage>
        <taxon>Eukaryota</taxon>
        <taxon>Viridiplantae</taxon>
        <taxon>Streptophyta</taxon>
        <taxon>Embryophyta</taxon>
        <taxon>Tracheophyta</taxon>
        <taxon>Spermatophyta</taxon>
        <taxon>Magnoliopsida</taxon>
        <taxon>eudicotyledons</taxon>
        <taxon>Gunneridae</taxon>
        <taxon>Pentapetalae</taxon>
        <taxon>asterids</taxon>
        <taxon>lamiids</taxon>
        <taxon>Boraginales</taxon>
        <taxon>Boraginaceae</taxon>
        <taxon>Boraginoideae</taxon>
        <taxon>Lithospermeae</taxon>
        <taxon>Lithospermum</taxon>
    </lineage>
</organism>
<dbReference type="GO" id="GO:0015074">
    <property type="term" value="P:DNA integration"/>
    <property type="evidence" value="ECO:0007669"/>
    <property type="project" value="InterPro"/>
</dbReference>
<dbReference type="Proteomes" id="UP001454036">
    <property type="component" value="Unassembled WGS sequence"/>
</dbReference>
<dbReference type="GO" id="GO:0003676">
    <property type="term" value="F:nucleic acid binding"/>
    <property type="evidence" value="ECO:0007669"/>
    <property type="project" value="InterPro"/>
</dbReference>
<dbReference type="PANTHER" id="PTHR37984:SF5">
    <property type="entry name" value="PROTEIN NYNRIN-LIKE"/>
    <property type="match status" value="1"/>
</dbReference>
<dbReference type="Gene3D" id="1.10.340.70">
    <property type="match status" value="1"/>
</dbReference>
<reference evidence="2 3" key="1">
    <citation type="submission" date="2024-01" db="EMBL/GenBank/DDBJ databases">
        <title>The complete chloroplast genome sequence of Lithospermum erythrorhizon: insights into the phylogenetic relationship among Boraginaceae species and the maternal lineages of purple gromwells.</title>
        <authorList>
            <person name="Okada T."/>
            <person name="Watanabe K."/>
        </authorList>
    </citation>
    <scope>NUCLEOTIDE SEQUENCE [LARGE SCALE GENOMIC DNA]</scope>
</reference>
<name>A0AAV3QZU8_LITER</name>
<evidence type="ECO:0000313" key="3">
    <source>
        <dbReference type="Proteomes" id="UP001454036"/>
    </source>
</evidence>
<sequence>MALEEVHGGMCGSHINARALKQKILRLGLFWPSNATDAQAHVSKCDSCQRHASIPHQPTHEMVEAKPLTWQDQEQVYQFLKEIFTWFGVPRVLVTDNRDSVHLGRIEDLCTELDICHMTTLVSYPYVNGQVEITNQVIFKGVKKRLQQEVGSWG</sequence>
<protein>
    <recommendedName>
        <fullName evidence="1">Integrase catalytic domain-containing protein</fullName>
    </recommendedName>
</protein>
<dbReference type="Gene3D" id="3.30.420.10">
    <property type="entry name" value="Ribonuclease H-like superfamily/Ribonuclease H"/>
    <property type="match status" value="1"/>
</dbReference>
<dbReference type="InterPro" id="IPR001584">
    <property type="entry name" value="Integrase_cat-core"/>
</dbReference>
<dbReference type="EMBL" id="BAABME010006497">
    <property type="protein sequence ID" value="GAA0168516.1"/>
    <property type="molecule type" value="Genomic_DNA"/>
</dbReference>
<evidence type="ECO:0000313" key="2">
    <source>
        <dbReference type="EMBL" id="GAA0168516.1"/>
    </source>
</evidence>
<dbReference type="Pfam" id="PF17921">
    <property type="entry name" value="Integrase_H2C2"/>
    <property type="match status" value="1"/>
</dbReference>
<accession>A0AAV3QZU8</accession>
<comment type="caution">
    <text evidence="2">The sequence shown here is derived from an EMBL/GenBank/DDBJ whole genome shotgun (WGS) entry which is preliminary data.</text>
</comment>
<dbReference type="PROSITE" id="PS50994">
    <property type="entry name" value="INTEGRASE"/>
    <property type="match status" value="1"/>
</dbReference>